<feature type="transmembrane region" description="Helical" evidence="5">
    <location>
        <begin position="245"/>
        <end position="267"/>
    </location>
</feature>
<feature type="transmembrane region" description="Helical" evidence="5">
    <location>
        <begin position="297"/>
        <end position="316"/>
    </location>
</feature>
<dbReference type="EMBL" id="CAFBNI010000010">
    <property type="protein sequence ID" value="CAB4939146.1"/>
    <property type="molecule type" value="Genomic_DNA"/>
</dbReference>
<dbReference type="InterPro" id="IPR011701">
    <property type="entry name" value="MFS"/>
</dbReference>
<evidence type="ECO:0000256" key="4">
    <source>
        <dbReference type="ARBA" id="ARBA00023136"/>
    </source>
</evidence>
<keyword evidence="4 5" id="KW-0472">Membrane</keyword>
<dbReference type="EMBL" id="CAEZWY010000013">
    <property type="protein sequence ID" value="CAB4664799.1"/>
    <property type="molecule type" value="Genomic_DNA"/>
</dbReference>
<dbReference type="SUPFAM" id="SSF103473">
    <property type="entry name" value="MFS general substrate transporter"/>
    <property type="match status" value="1"/>
</dbReference>
<feature type="transmembrane region" description="Helical" evidence="5">
    <location>
        <begin position="76"/>
        <end position="97"/>
    </location>
</feature>
<feature type="domain" description="Major facilitator superfamily (MFS) profile" evidence="6">
    <location>
        <begin position="9"/>
        <end position="387"/>
    </location>
</feature>
<feature type="transmembrane region" description="Helical" evidence="5">
    <location>
        <begin position="143"/>
        <end position="160"/>
    </location>
</feature>
<evidence type="ECO:0000313" key="8">
    <source>
        <dbReference type="EMBL" id="CAB4664799.1"/>
    </source>
</evidence>
<dbReference type="AlphaFoldDB" id="A0A6J7PVB9"/>
<organism evidence="14">
    <name type="scientific">freshwater metagenome</name>
    <dbReference type="NCBI Taxonomy" id="449393"/>
    <lineage>
        <taxon>unclassified sequences</taxon>
        <taxon>metagenomes</taxon>
        <taxon>ecological metagenomes</taxon>
    </lineage>
</organism>
<evidence type="ECO:0000256" key="1">
    <source>
        <dbReference type="ARBA" id="ARBA00004141"/>
    </source>
</evidence>
<keyword evidence="3 5" id="KW-1133">Transmembrane helix</keyword>
<evidence type="ECO:0000256" key="5">
    <source>
        <dbReference type="SAM" id="Phobius"/>
    </source>
</evidence>
<dbReference type="PANTHER" id="PTHR23518">
    <property type="entry name" value="C-METHYLTRANSFERASE"/>
    <property type="match status" value="1"/>
</dbReference>
<dbReference type="InterPro" id="IPR036259">
    <property type="entry name" value="MFS_trans_sf"/>
</dbReference>
<evidence type="ECO:0000313" key="14">
    <source>
        <dbReference type="EMBL" id="CAB5009236.1"/>
    </source>
</evidence>
<dbReference type="EMBL" id="CAEZUF010000020">
    <property type="protein sequence ID" value="CAB4587657.1"/>
    <property type="molecule type" value="Genomic_DNA"/>
</dbReference>
<feature type="transmembrane region" description="Helical" evidence="5">
    <location>
        <begin position="215"/>
        <end position="233"/>
    </location>
</feature>
<dbReference type="PROSITE" id="PS50850">
    <property type="entry name" value="MFS"/>
    <property type="match status" value="1"/>
</dbReference>
<dbReference type="CDD" id="cd17370">
    <property type="entry name" value="MFS_MJ1317_like"/>
    <property type="match status" value="1"/>
</dbReference>
<dbReference type="GO" id="GO:0022857">
    <property type="term" value="F:transmembrane transporter activity"/>
    <property type="evidence" value="ECO:0007669"/>
    <property type="project" value="InterPro"/>
</dbReference>
<dbReference type="EMBL" id="CAEZYX010000022">
    <property type="protein sequence ID" value="CAB4738279.1"/>
    <property type="molecule type" value="Genomic_DNA"/>
</dbReference>
<dbReference type="PROSITE" id="PS00216">
    <property type="entry name" value="SUGAR_TRANSPORT_1"/>
    <property type="match status" value="1"/>
</dbReference>
<dbReference type="PANTHER" id="PTHR23518:SF2">
    <property type="entry name" value="MAJOR FACILITATOR SUPERFAMILY TRANSPORTER"/>
    <property type="match status" value="1"/>
</dbReference>
<evidence type="ECO:0000313" key="15">
    <source>
        <dbReference type="EMBL" id="CAB5062597.1"/>
    </source>
</evidence>
<dbReference type="EMBL" id="CAFBPL010000010">
    <property type="protein sequence ID" value="CAB5009236.1"/>
    <property type="molecule type" value="Genomic_DNA"/>
</dbReference>
<feature type="transmembrane region" description="Helical" evidence="5">
    <location>
        <begin position="167"/>
        <end position="185"/>
    </location>
</feature>
<keyword evidence="2 5" id="KW-0812">Transmembrane</keyword>
<evidence type="ECO:0000313" key="13">
    <source>
        <dbReference type="EMBL" id="CAB4971918.1"/>
    </source>
</evidence>
<dbReference type="GO" id="GO:0016020">
    <property type="term" value="C:membrane"/>
    <property type="evidence" value="ECO:0007669"/>
    <property type="project" value="UniProtKB-SubCell"/>
</dbReference>
<evidence type="ECO:0000256" key="3">
    <source>
        <dbReference type="ARBA" id="ARBA00022989"/>
    </source>
</evidence>
<dbReference type="Gene3D" id="1.20.1250.20">
    <property type="entry name" value="MFS general substrate transporter like domains"/>
    <property type="match status" value="2"/>
</dbReference>
<feature type="transmembrane region" description="Helical" evidence="5">
    <location>
        <begin position="33"/>
        <end position="55"/>
    </location>
</feature>
<evidence type="ECO:0000313" key="12">
    <source>
        <dbReference type="EMBL" id="CAB4939146.1"/>
    </source>
</evidence>
<evidence type="ECO:0000313" key="9">
    <source>
        <dbReference type="EMBL" id="CAB4738279.1"/>
    </source>
</evidence>
<evidence type="ECO:0000313" key="11">
    <source>
        <dbReference type="EMBL" id="CAB4799629.1"/>
    </source>
</evidence>
<gene>
    <name evidence="7" type="ORF">UFOPK1791_00349</name>
    <name evidence="8" type="ORF">UFOPK2312_00226</name>
    <name evidence="9" type="ORF">UFOPK2802_00375</name>
    <name evidence="10" type="ORF">UFOPK2982_00086</name>
    <name evidence="11" type="ORF">UFOPK3083_00266</name>
    <name evidence="12" type="ORF">UFOPK3783_00201</name>
    <name evidence="13" type="ORF">UFOPK3948_00186</name>
    <name evidence="14" type="ORF">UFOPK4113_00198</name>
    <name evidence="15" type="ORF">UFOPK4355_00465</name>
</gene>
<dbReference type="EMBL" id="CAFBOI010000010">
    <property type="protein sequence ID" value="CAB4971918.1"/>
    <property type="molecule type" value="Genomic_DNA"/>
</dbReference>
<accession>A0A6J7PVB9</accession>
<evidence type="ECO:0000256" key="2">
    <source>
        <dbReference type="ARBA" id="ARBA00022692"/>
    </source>
</evidence>
<feature type="transmembrane region" description="Helical" evidence="5">
    <location>
        <begin position="336"/>
        <end position="356"/>
    </location>
</feature>
<dbReference type="EMBL" id="CAFBQT010000041">
    <property type="protein sequence ID" value="CAB5062597.1"/>
    <property type="molecule type" value="Genomic_DNA"/>
</dbReference>
<evidence type="ECO:0000259" key="6">
    <source>
        <dbReference type="PROSITE" id="PS50850"/>
    </source>
</evidence>
<feature type="transmembrane region" description="Helical" evidence="5">
    <location>
        <begin position="273"/>
        <end position="290"/>
    </location>
</feature>
<comment type="subcellular location">
    <subcellularLocation>
        <location evidence="1">Membrane</location>
        <topology evidence="1">Multi-pass membrane protein</topology>
    </subcellularLocation>
</comment>
<dbReference type="EMBL" id="CAFAAT010000014">
    <property type="protein sequence ID" value="CAB4799629.1"/>
    <property type="molecule type" value="Genomic_DNA"/>
</dbReference>
<sequence length="398" mass="42724">MRKSWLSRNLILLTLVSLTQDAASELLYPLLPILLTTVLGAAPIALGMIEGAAEAAAGFAKLWSGKYSDRIGRKPFVAVGYSLAGVGKALVVFSATWGQVLIGRITDRIGKGIRSAPRDALITDSVEKEHLGKAFGFHRMGDNLGAVIGPFFALWGLVIFHDDVRKVAVFAIIPAILSAALTFFVKESYFPKQEPVKVKVKSPKVSLSAPLKRTIALLVFIQLMNIPDILILLRLSDIGFSTRSVVLLYIFYNAVATIASMPAGIIADRIKPQYAYSIGLSAFGITYLLLGTSNSHSLAIVALGIYGLFPAFTDGVGKSWVGKLSSKTERGRSQGLYQASMNFAVLGAGIWGGALWRKSEIELPLVMAGTGAIIGVLLLLFRYSAITSSTDETLRSIS</sequence>
<proteinExistence type="predicted"/>
<dbReference type="EMBL" id="CAFAAE010000006">
    <property type="protein sequence ID" value="CAB4783490.1"/>
    <property type="molecule type" value="Genomic_DNA"/>
</dbReference>
<protein>
    <submittedName>
        <fullName evidence="14">Unannotated protein</fullName>
    </submittedName>
</protein>
<name>A0A6J7PVB9_9ZZZZ</name>
<dbReference type="Pfam" id="PF07690">
    <property type="entry name" value="MFS_1"/>
    <property type="match status" value="1"/>
</dbReference>
<evidence type="ECO:0000313" key="7">
    <source>
        <dbReference type="EMBL" id="CAB4587657.1"/>
    </source>
</evidence>
<reference evidence="14" key="1">
    <citation type="submission" date="2020-05" db="EMBL/GenBank/DDBJ databases">
        <authorList>
            <person name="Chiriac C."/>
            <person name="Salcher M."/>
            <person name="Ghai R."/>
            <person name="Kavagutti S V."/>
        </authorList>
    </citation>
    <scope>NUCLEOTIDE SEQUENCE</scope>
</reference>
<feature type="transmembrane region" description="Helical" evidence="5">
    <location>
        <begin position="363"/>
        <end position="385"/>
    </location>
</feature>
<evidence type="ECO:0000313" key="10">
    <source>
        <dbReference type="EMBL" id="CAB4783490.1"/>
    </source>
</evidence>
<dbReference type="InterPro" id="IPR005829">
    <property type="entry name" value="Sugar_transporter_CS"/>
</dbReference>
<dbReference type="InterPro" id="IPR020846">
    <property type="entry name" value="MFS_dom"/>
</dbReference>